<dbReference type="Gene3D" id="3.30.565.10">
    <property type="entry name" value="Histidine kinase-like ATPase, C-terminal domain"/>
    <property type="match status" value="1"/>
</dbReference>
<dbReference type="PROSITE" id="PS50801">
    <property type="entry name" value="STAS"/>
    <property type="match status" value="1"/>
</dbReference>
<dbReference type="Gene3D" id="3.30.750.24">
    <property type="entry name" value="STAS domain"/>
    <property type="match status" value="1"/>
</dbReference>
<reference evidence="2 3" key="1">
    <citation type="submission" date="2016-06" db="EMBL/GenBank/DDBJ databases">
        <authorList>
            <person name="Kjaerup R.B."/>
            <person name="Dalgaard T.S."/>
            <person name="Juul-Madsen H.R."/>
        </authorList>
    </citation>
    <scope>NUCLEOTIDE SEQUENCE [LARGE SCALE GENOMIC DNA]</scope>
    <source>
        <strain evidence="2 3">1165133.8</strain>
    </source>
</reference>
<dbReference type="EMBL" id="LZLS01000012">
    <property type="protein sequence ID" value="OBK31094.1"/>
    <property type="molecule type" value="Genomic_DNA"/>
</dbReference>
<dbReference type="InterPro" id="IPR050267">
    <property type="entry name" value="Anti-sigma-factor_SerPK"/>
</dbReference>
<dbReference type="PANTHER" id="PTHR35526:SF3">
    <property type="entry name" value="ANTI-SIGMA-F FACTOR RSBW"/>
    <property type="match status" value="1"/>
</dbReference>
<evidence type="ECO:0000313" key="3">
    <source>
        <dbReference type="Proteomes" id="UP000093928"/>
    </source>
</evidence>
<accession>A0A1A3PCR0</accession>
<protein>
    <submittedName>
        <fullName evidence="2">Sulfate transporter</fullName>
    </submittedName>
</protein>
<feature type="domain" description="STAS" evidence="1">
    <location>
        <begin position="8"/>
        <end position="118"/>
    </location>
</feature>
<evidence type="ECO:0000259" key="1">
    <source>
        <dbReference type="PROSITE" id="PS50801"/>
    </source>
</evidence>
<organism evidence="2 3">
    <name type="scientific">Mycobacterium asiaticum</name>
    <dbReference type="NCBI Taxonomy" id="1790"/>
    <lineage>
        <taxon>Bacteria</taxon>
        <taxon>Bacillati</taxon>
        <taxon>Actinomycetota</taxon>
        <taxon>Actinomycetes</taxon>
        <taxon>Mycobacteriales</taxon>
        <taxon>Mycobacteriaceae</taxon>
        <taxon>Mycobacterium</taxon>
    </lineage>
</organism>
<dbReference type="SUPFAM" id="SSF52091">
    <property type="entry name" value="SpoIIaa-like"/>
    <property type="match status" value="1"/>
</dbReference>
<gene>
    <name evidence="2" type="ORF">A5634_14765</name>
</gene>
<dbReference type="InterPro" id="IPR002645">
    <property type="entry name" value="STAS_dom"/>
</dbReference>
<proteinExistence type="predicted"/>
<comment type="caution">
    <text evidence="2">The sequence shown here is derived from an EMBL/GenBank/DDBJ whole genome shotgun (WGS) entry which is preliminary data.</text>
</comment>
<dbReference type="CDD" id="cd07043">
    <property type="entry name" value="STAS_anti-anti-sigma_factors"/>
    <property type="match status" value="1"/>
</dbReference>
<dbReference type="PANTHER" id="PTHR35526">
    <property type="entry name" value="ANTI-SIGMA-F FACTOR RSBW-RELATED"/>
    <property type="match status" value="1"/>
</dbReference>
<dbReference type="Proteomes" id="UP000093928">
    <property type="component" value="Unassembled WGS sequence"/>
</dbReference>
<sequence length="252" mass="27302">MIEAVHPVRVDVESRCGASILVADGELNSFTYRRFRDAMIKAALDQPRVMVVDVNRLTVPSASAWSVFTSARWHVSTWPDVPILLVSNDSQQRNTIRASGVTRYVPVHSTCDAALVAAAEAPTPCRRRARAELPRSQASVRLARGMVGEWLTAWSRQQMAPTVSTVATIFIENVLDHTESAPALIVEAYEDTITVAVEDASGQPASRLEAAECGTEILSGLSMVSVLSRAWGSTPTSSGKTVWAVIGLEDRL</sequence>
<dbReference type="AlphaFoldDB" id="A0A1A3PCR0"/>
<dbReference type="Pfam" id="PF01740">
    <property type="entry name" value="STAS"/>
    <property type="match status" value="1"/>
</dbReference>
<dbReference type="InterPro" id="IPR036513">
    <property type="entry name" value="STAS_dom_sf"/>
</dbReference>
<evidence type="ECO:0000313" key="2">
    <source>
        <dbReference type="EMBL" id="OBK31094.1"/>
    </source>
</evidence>
<dbReference type="RefSeq" id="WP_065142384.1">
    <property type="nucleotide sequence ID" value="NZ_LZLS01000012.1"/>
</dbReference>
<name>A0A1A3PCR0_MYCAS</name>
<dbReference type="OrthoDB" id="4327509at2"/>
<dbReference type="InterPro" id="IPR036890">
    <property type="entry name" value="HATPase_C_sf"/>
</dbReference>